<dbReference type="InterPro" id="IPR002818">
    <property type="entry name" value="DJ-1/PfpI"/>
</dbReference>
<evidence type="ECO:0000256" key="1">
    <source>
        <dbReference type="ARBA" id="ARBA00008542"/>
    </source>
</evidence>
<organism evidence="3 4">
    <name type="scientific">Tistrella mobilis</name>
    <dbReference type="NCBI Taxonomy" id="171437"/>
    <lineage>
        <taxon>Bacteria</taxon>
        <taxon>Pseudomonadati</taxon>
        <taxon>Pseudomonadota</taxon>
        <taxon>Alphaproteobacteria</taxon>
        <taxon>Geminicoccales</taxon>
        <taxon>Geminicoccaceae</taxon>
        <taxon>Tistrella</taxon>
    </lineage>
</organism>
<evidence type="ECO:0000313" key="3">
    <source>
        <dbReference type="EMBL" id="KYO51461.1"/>
    </source>
</evidence>
<dbReference type="AlphaFoldDB" id="A0A162KJV4"/>
<dbReference type="NCBIfam" id="TIGR01382">
    <property type="entry name" value="PfpI"/>
    <property type="match status" value="1"/>
</dbReference>
<dbReference type="Gene3D" id="3.40.50.880">
    <property type="match status" value="1"/>
</dbReference>
<accession>A0A162KJV4</accession>
<dbReference type="OrthoDB" id="9792284at2"/>
<feature type="domain" description="DJ-1/PfpI" evidence="2">
    <location>
        <begin position="8"/>
        <end position="175"/>
    </location>
</feature>
<dbReference type="PANTHER" id="PTHR42733:SF12">
    <property type="entry name" value="PROTEINASE"/>
    <property type="match status" value="1"/>
</dbReference>
<evidence type="ECO:0000259" key="2">
    <source>
        <dbReference type="Pfam" id="PF01965"/>
    </source>
</evidence>
<evidence type="ECO:0000313" key="4">
    <source>
        <dbReference type="Proteomes" id="UP000075787"/>
    </source>
</evidence>
<dbReference type="InterPro" id="IPR006286">
    <property type="entry name" value="C56_PfpI-like"/>
</dbReference>
<dbReference type="Proteomes" id="UP000075787">
    <property type="component" value="Unassembled WGS sequence"/>
</dbReference>
<dbReference type="Pfam" id="PF01965">
    <property type="entry name" value="DJ-1_PfpI"/>
    <property type="match status" value="1"/>
</dbReference>
<gene>
    <name evidence="3" type="ORF">AUP44_08680</name>
</gene>
<dbReference type="RefSeq" id="WP_062766102.1">
    <property type="nucleotide sequence ID" value="NZ_CP121045.1"/>
</dbReference>
<dbReference type="PANTHER" id="PTHR42733">
    <property type="entry name" value="DJ-1 PROTEIN"/>
    <property type="match status" value="1"/>
</dbReference>
<dbReference type="SUPFAM" id="SSF52317">
    <property type="entry name" value="Class I glutamine amidotransferase-like"/>
    <property type="match status" value="1"/>
</dbReference>
<dbReference type="GeneID" id="97242416"/>
<dbReference type="EMBL" id="LPZR01000172">
    <property type="protein sequence ID" value="KYO51461.1"/>
    <property type="molecule type" value="Genomic_DNA"/>
</dbReference>
<reference evidence="3 4" key="1">
    <citation type="submission" date="2015-12" db="EMBL/GenBank/DDBJ databases">
        <title>Genome sequence of Tistrella mobilis MCCC 1A02139.</title>
        <authorList>
            <person name="Lu L."/>
            <person name="Lai Q."/>
            <person name="Shao Z."/>
            <person name="Qian P."/>
        </authorList>
    </citation>
    <scope>NUCLEOTIDE SEQUENCE [LARGE SCALE GENOMIC DNA]</scope>
    <source>
        <strain evidence="3 4">MCCC 1A02139</strain>
    </source>
</reference>
<keyword evidence="3" id="KW-0808">Transferase</keyword>
<dbReference type="CDD" id="cd03134">
    <property type="entry name" value="GATase1_PfpI_like"/>
    <property type="match status" value="1"/>
</dbReference>
<name>A0A162KJV4_9PROT</name>
<sequence length="183" mass="20020">MPVIENARILILATDGYERAELTYPRDELLRRGAKVQIAAPEAGRIRSWDETDWGDRAEVDLKAADVRIEDFDALVLPGGQINPDKLRQVPEAVKVVKDFVASGKPVAAICHGPWMLVEADALRGRTVTSFPSIATDVRNAGATWIDEEVVTDQGIITSRNPGDLPAFVDKIVEEVAEGPHAR</sequence>
<comment type="caution">
    <text evidence="3">The sequence shown here is derived from an EMBL/GenBank/DDBJ whole genome shotgun (WGS) entry which is preliminary data.</text>
</comment>
<keyword evidence="3" id="KW-0315">Glutamine amidotransferase</keyword>
<dbReference type="GO" id="GO:0016740">
    <property type="term" value="F:transferase activity"/>
    <property type="evidence" value="ECO:0007669"/>
    <property type="project" value="UniProtKB-KW"/>
</dbReference>
<dbReference type="PROSITE" id="PS51276">
    <property type="entry name" value="PEPTIDASE_C56_PFPI"/>
    <property type="match status" value="1"/>
</dbReference>
<comment type="similarity">
    <text evidence="1">Belongs to the peptidase C56 family.</text>
</comment>
<protein>
    <submittedName>
        <fullName evidence="3">Glutamine amidotransferase</fullName>
    </submittedName>
</protein>
<dbReference type="InterPro" id="IPR029062">
    <property type="entry name" value="Class_I_gatase-like"/>
</dbReference>
<proteinExistence type="inferred from homology"/>